<dbReference type="Gene3D" id="3.40.50.1370">
    <property type="entry name" value="Aspartate/ornithine carbamoyltransferase"/>
    <property type="match status" value="2"/>
</dbReference>
<dbReference type="EC" id="2.1.3.3" evidence="4"/>
<dbReference type="Pfam" id="PF00185">
    <property type="entry name" value="OTCace"/>
    <property type="match status" value="1"/>
</dbReference>
<proteinExistence type="inferred from homology"/>
<dbReference type="PANTHER" id="PTHR45753:SF2">
    <property type="entry name" value="ORNITHINE CARBAMOYLTRANSFERASE"/>
    <property type="match status" value="1"/>
</dbReference>
<dbReference type="EMBL" id="VUMY01000001">
    <property type="protein sequence ID" value="MST48866.1"/>
    <property type="molecule type" value="Genomic_DNA"/>
</dbReference>
<dbReference type="PRINTS" id="PR00100">
    <property type="entry name" value="AOTCASE"/>
</dbReference>
<reference evidence="4 5" key="1">
    <citation type="submission" date="2019-08" db="EMBL/GenBank/DDBJ databases">
        <title>In-depth cultivation of the pig gut microbiome towards novel bacterial diversity and tailored functional studies.</title>
        <authorList>
            <person name="Wylensek D."/>
            <person name="Hitch T.C.A."/>
            <person name="Clavel T."/>
        </authorList>
    </citation>
    <scope>NUCLEOTIDE SEQUENCE [LARGE SCALE GENOMIC DNA]</scope>
    <source>
        <strain evidence="4 5">RF-GAM-744-WT-7</strain>
    </source>
</reference>
<feature type="non-terminal residue" evidence="4">
    <location>
        <position position="1"/>
    </location>
</feature>
<sequence>NPNVKFLHCLPSFHDRHTTVGEDIYQTYGMDGLEVTDDVFNSKASVVFDQAENRMHTIKAVMVATLGEK</sequence>
<dbReference type="GO" id="GO:0016597">
    <property type="term" value="F:amino acid binding"/>
    <property type="evidence" value="ECO:0007669"/>
    <property type="project" value="InterPro"/>
</dbReference>
<dbReference type="GO" id="GO:0019240">
    <property type="term" value="P:citrulline biosynthetic process"/>
    <property type="evidence" value="ECO:0007669"/>
    <property type="project" value="TreeGrafter"/>
</dbReference>
<comment type="similarity">
    <text evidence="2">Belongs to the aspartate/ornithine carbamoyltransferase superfamily.</text>
</comment>
<evidence type="ECO:0000313" key="4">
    <source>
        <dbReference type="EMBL" id="MST48866.1"/>
    </source>
</evidence>
<comment type="caution">
    <text evidence="4">The sequence shown here is derived from an EMBL/GenBank/DDBJ whole genome shotgun (WGS) entry which is preliminary data.</text>
</comment>
<evidence type="ECO:0000313" key="5">
    <source>
        <dbReference type="Proteomes" id="UP000442535"/>
    </source>
</evidence>
<dbReference type="SUPFAM" id="SSF53671">
    <property type="entry name" value="Aspartate/ornithine carbamoyltransferase"/>
    <property type="match status" value="1"/>
</dbReference>
<dbReference type="PANTHER" id="PTHR45753">
    <property type="entry name" value="ORNITHINE CARBAMOYLTRANSFERASE, MITOCHONDRIAL"/>
    <property type="match status" value="1"/>
</dbReference>
<evidence type="ECO:0000256" key="1">
    <source>
        <dbReference type="ARBA" id="ARBA00022679"/>
    </source>
</evidence>
<dbReference type="InterPro" id="IPR006131">
    <property type="entry name" value="Asp_carbamoyltransf_Asp/Orn-bd"/>
</dbReference>
<feature type="domain" description="Aspartate/ornithine carbamoyltransferase Asp/Orn-binding" evidence="3">
    <location>
        <begin position="2"/>
        <end position="64"/>
    </location>
</feature>
<keyword evidence="5" id="KW-1185">Reference proteome</keyword>
<gene>
    <name evidence="4" type="ORF">FYJ63_01100</name>
</gene>
<evidence type="ECO:0000259" key="3">
    <source>
        <dbReference type="Pfam" id="PF00185"/>
    </source>
</evidence>
<organism evidence="4 5">
    <name type="scientific">Mobiluncus porci</name>
    <dbReference type="NCBI Taxonomy" id="2652278"/>
    <lineage>
        <taxon>Bacteria</taxon>
        <taxon>Bacillati</taxon>
        <taxon>Actinomycetota</taxon>
        <taxon>Actinomycetes</taxon>
        <taxon>Actinomycetales</taxon>
        <taxon>Actinomycetaceae</taxon>
        <taxon>Mobiluncus</taxon>
    </lineage>
</organism>
<dbReference type="GO" id="GO:0004585">
    <property type="term" value="F:ornithine carbamoyltransferase activity"/>
    <property type="evidence" value="ECO:0007669"/>
    <property type="project" value="UniProtKB-EC"/>
</dbReference>
<name>A0A7K0K027_9ACTO</name>
<dbReference type="InterPro" id="IPR036901">
    <property type="entry name" value="Asp/Orn_carbamoylTrfase_sf"/>
</dbReference>
<dbReference type="InterPro" id="IPR006130">
    <property type="entry name" value="Asp/Orn_carbamoylTrfase"/>
</dbReference>
<dbReference type="AlphaFoldDB" id="A0A7K0K027"/>
<evidence type="ECO:0000256" key="2">
    <source>
        <dbReference type="RuleBase" id="RU003634"/>
    </source>
</evidence>
<protein>
    <submittedName>
        <fullName evidence="4">Ornithine carbamoyltransferase subunit F</fullName>
        <ecNumber evidence="4">2.1.3.3</ecNumber>
    </submittedName>
</protein>
<accession>A0A7K0K027</accession>
<dbReference type="GO" id="GO:0042450">
    <property type="term" value="P:L-arginine biosynthetic process via ornithine"/>
    <property type="evidence" value="ECO:0007669"/>
    <property type="project" value="TreeGrafter"/>
</dbReference>
<dbReference type="Proteomes" id="UP000442535">
    <property type="component" value="Unassembled WGS sequence"/>
</dbReference>
<keyword evidence="1 2" id="KW-0808">Transferase</keyword>